<organism evidence="1 2">
    <name type="scientific">Hymenoscyphus albidus</name>
    <dbReference type="NCBI Taxonomy" id="595503"/>
    <lineage>
        <taxon>Eukaryota</taxon>
        <taxon>Fungi</taxon>
        <taxon>Dikarya</taxon>
        <taxon>Ascomycota</taxon>
        <taxon>Pezizomycotina</taxon>
        <taxon>Leotiomycetes</taxon>
        <taxon>Helotiales</taxon>
        <taxon>Helotiaceae</taxon>
        <taxon>Hymenoscyphus</taxon>
    </lineage>
</organism>
<evidence type="ECO:0000313" key="2">
    <source>
        <dbReference type="Proteomes" id="UP000701801"/>
    </source>
</evidence>
<proteinExistence type="predicted"/>
<gene>
    <name evidence="1" type="ORF">HYALB_00003758</name>
</gene>
<dbReference type="OrthoDB" id="10287081at2759"/>
<accession>A0A9N9LXG0</accession>
<dbReference type="AlphaFoldDB" id="A0A9N9LXG0"/>
<comment type="caution">
    <text evidence="1">The sequence shown here is derived from an EMBL/GenBank/DDBJ whole genome shotgun (WGS) entry which is preliminary data.</text>
</comment>
<name>A0A9N9LXG0_9HELO</name>
<dbReference type="EMBL" id="CAJVRM010000418">
    <property type="protein sequence ID" value="CAG8980830.1"/>
    <property type="molecule type" value="Genomic_DNA"/>
</dbReference>
<protein>
    <submittedName>
        <fullName evidence="1">Uncharacterized protein</fullName>
    </submittedName>
</protein>
<reference evidence="1" key="1">
    <citation type="submission" date="2021-07" db="EMBL/GenBank/DDBJ databases">
        <authorList>
            <person name="Durling M."/>
        </authorList>
    </citation>
    <scope>NUCLEOTIDE SEQUENCE</scope>
</reference>
<keyword evidence="2" id="KW-1185">Reference proteome</keyword>
<evidence type="ECO:0000313" key="1">
    <source>
        <dbReference type="EMBL" id="CAG8980830.1"/>
    </source>
</evidence>
<sequence length="176" mass="20987">MPSRDPPKSPLLPIRVPYKILLKGLYRTEFQRTYKRHPDRMNYFVALNMVQGDIPTNAVYETDEELVKRQITNDLEFINRGGYRKAIKELRAVWEWEKHFGEDPDTRDQIDLARFPYRWALSCGGELGDPNGNREHGAFEKLKGFLGLQRQSLMLLKKMLRKWIYIYIRQWARKLT</sequence>
<dbReference type="Proteomes" id="UP000701801">
    <property type="component" value="Unassembled WGS sequence"/>
</dbReference>